<protein>
    <submittedName>
        <fullName evidence="2">Uncharacterized protein</fullName>
    </submittedName>
</protein>
<dbReference type="EMBL" id="JBHSPB010000009">
    <property type="protein sequence ID" value="MFC5721824.1"/>
    <property type="molecule type" value="Genomic_DNA"/>
</dbReference>
<gene>
    <name evidence="2" type="ORF">ACFP1Z_16755</name>
</gene>
<comment type="caution">
    <text evidence="2">The sequence shown here is derived from an EMBL/GenBank/DDBJ whole genome shotgun (WGS) entry which is preliminary data.</text>
</comment>
<dbReference type="Proteomes" id="UP001596083">
    <property type="component" value="Unassembled WGS sequence"/>
</dbReference>
<reference evidence="3" key="1">
    <citation type="journal article" date="2019" name="Int. J. Syst. Evol. Microbiol.">
        <title>The Global Catalogue of Microorganisms (GCM) 10K type strain sequencing project: providing services to taxonomists for standard genome sequencing and annotation.</title>
        <authorList>
            <consortium name="The Broad Institute Genomics Platform"/>
            <consortium name="The Broad Institute Genome Sequencing Center for Infectious Disease"/>
            <person name="Wu L."/>
            <person name="Ma J."/>
        </authorList>
    </citation>
    <scope>NUCLEOTIDE SEQUENCE [LARGE SCALE GENOMIC DNA]</scope>
    <source>
        <strain evidence="3">CGMCC 4.7304</strain>
    </source>
</reference>
<name>A0ABW0Z417_9ACTN</name>
<evidence type="ECO:0000313" key="2">
    <source>
        <dbReference type="EMBL" id="MFC5721824.1"/>
    </source>
</evidence>
<organism evidence="2 3">
    <name type="scientific">Streptomyces gamaensis</name>
    <dbReference type="NCBI Taxonomy" id="1763542"/>
    <lineage>
        <taxon>Bacteria</taxon>
        <taxon>Bacillati</taxon>
        <taxon>Actinomycetota</taxon>
        <taxon>Actinomycetes</taxon>
        <taxon>Kitasatosporales</taxon>
        <taxon>Streptomycetaceae</taxon>
        <taxon>Streptomyces</taxon>
    </lineage>
</organism>
<feature type="region of interest" description="Disordered" evidence="1">
    <location>
        <begin position="54"/>
        <end position="76"/>
    </location>
</feature>
<evidence type="ECO:0000313" key="3">
    <source>
        <dbReference type="Proteomes" id="UP001596083"/>
    </source>
</evidence>
<proteinExistence type="predicted"/>
<feature type="compositionally biased region" description="Low complexity" evidence="1">
    <location>
        <begin position="67"/>
        <end position="76"/>
    </location>
</feature>
<keyword evidence="3" id="KW-1185">Reference proteome</keyword>
<sequence length="76" mass="8424">MTAPRPVVPVPHTSGPSVLVPGETDCPECVRLTAARHTATARCDWPSEARYREQTRAHWAAAHNRRSSAQPQRRPS</sequence>
<evidence type="ECO:0000256" key="1">
    <source>
        <dbReference type="SAM" id="MobiDB-lite"/>
    </source>
</evidence>
<dbReference type="RefSeq" id="WP_390317176.1">
    <property type="nucleotide sequence ID" value="NZ_JBHSPB010000009.1"/>
</dbReference>
<accession>A0ABW0Z417</accession>